<protein>
    <recommendedName>
        <fullName evidence="4">PQQ-like domain-containing protein</fullName>
    </recommendedName>
</protein>
<sequence>MKRPKRVLVTVVAAGLLASCGEGPGNEPAASPPEVRTGAAAPAPSPSPSPTGPRTRLSVPSLYDTSRGWESDLPGTQIPLPHSGAVAVFREGGRNDGTFTVLDVTSGKVSWKADLKGPGIVSAFAISVQGVDYLVATASGAEGADVVSKGREITTIDIYAGRATGDDVAPLRHLELDGDGSVGNGGGGLLATFDDDVVMTVDPATGATEKYDLRKMKPPAGECKLCFGSTKAVAVTSRGPLLSVKSGFRHHYWVPGAWRSGTLTTGRPEQTFITPVGDLLVATWRDKGARDDTWAVLDPATAKVRAKVECAADQEAGEIKGFFRSAGGRYLVRGYTAFDLEKGTGHCFEETDRDKPVLLTGVTDDGVAFGTGASTAEQADPRVTVDLATGQVELADYIVAPFGDYSGYGLFWEDSTDTMVAYPRVG</sequence>
<evidence type="ECO:0008006" key="4">
    <source>
        <dbReference type="Google" id="ProtNLM"/>
    </source>
</evidence>
<comment type="caution">
    <text evidence="2">The sequence shown here is derived from an EMBL/GenBank/DDBJ whole genome shotgun (WGS) entry which is preliminary data.</text>
</comment>
<dbReference type="EMBL" id="BOOU01000046">
    <property type="protein sequence ID" value="GII78209.1"/>
    <property type="molecule type" value="Genomic_DNA"/>
</dbReference>
<evidence type="ECO:0000313" key="3">
    <source>
        <dbReference type="Proteomes" id="UP000655287"/>
    </source>
</evidence>
<accession>A0A919UZX5</accession>
<evidence type="ECO:0000313" key="2">
    <source>
        <dbReference type="EMBL" id="GII78209.1"/>
    </source>
</evidence>
<dbReference type="PROSITE" id="PS51257">
    <property type="entry name" value="PROKAR_LIPOPROTEIN"/>
    <property type="match status" value="1"/>
</dbReference>
<reference evidence="2" key="1">
    <citation type="submission" date="2021-01" db="EMBL/GenBank/DDBJ databases">
        <title>Whole genome shotgun sequence of Sphaerisporangium rufum NBRC 109079.</title>
        <authorList>
            <person name="Komaki H."/>
            <person name="Tamura T."/>
        </authorList>
    </citation>
    <scope>NUCLEOTIDE SEQUENCE</scope>
    <source>
        <strain evidence="2">NBRC 109079</strain>
    </source>
</reference>
<organism evidence="2 3">
    <name type="scientific">Sphaerisporangium rufum</name>
    <dbReference type="NCBI Taxonomy" id="1381558"/>
    <lineage>
        <taxon>Bacteria</taxon>
        <taxon>Bacillati</taxon>
        <taxon>Actinomycetota</taxon>
        <taxon>Actinomycetes</taxon>
        <taxon>Streptosporangiales</taxon>
        <taxon>Streptosporangiaceae</taxon>
        <taxon>Sphaerisporangium</taxon>
    </lineage>
</organism>
<dbReference type="InterPro" id="IPR011044">
    <property type="entry name" value="Quino_amine_DH_bsu"/>
</dbReference>
<name>A0A919UZX5_9ACTN</name>
<dbReference type="RefSeq" id="WP_203985363.1">
    <property type="nucleotide sequence ID" value="NZ_BOOU01000046.1"/>
</dbReference>
<gene>
    <name evidence="2" type="ORF">Sru01_31910</name>
</gene>
<evidence type="ECO:0000256" key="1">
    <source>
        <dbReference type="SAM" id="MobiDB-lite"/>
    </source>
</evidence>
<feature type="region of interest" description="Disordered" evidence="1">
    <location>
        <begin position="18"/>
        <end position="70"/>
    </location>
</feature>
<dbReference type="AlphaFoldDB" id="A0A919UZX5"/>
<dbReference type="SUPFAM" id="SSF50969">
    <property type="entry name" value="YVTN repeat-like/Quinoprotein amine dehydrogenase"/>
    <property type="match status" value="1"/>
</dbReference>
<keyword evidence="3" id="KW-1185">Reference proteome</keyword>
<dbReference type="Proteomes" id="UP000655287">
    <property type="component" value="Unassembled WGS sequence"/>
</dbReference>
<proteinExistence type="predicted"/>